<feature type="domain" description="DUF7847" evidence="3">
    <location>
        <begin position="78"/>
        <end position="355"/>
    </location>
</feature>
<feature type="transmembrane region" description="Helical" evidence="2">
    <location>
        <begin position="328"/>
        <end position="361"/>
    </location>
</feature>
<feature type="transmembrane region" description="Helical" evidence="2">
    <location>
        <begin position="226"/>
        <end position="259"/>
    </location>
</feature>
<dbReference type="Pfam" id="PF25231">
    <property type="entry name" value="DUF7847"/>
    <property type="match status" value="1"/>
</dbReference>
<dbReference type="InterPro" id="IPR057169">
    <property type="entry name" value="DUF7847"/>
</dbReference>
<evidence type="ECO:0000313" key="5">
    <source>
        <dbReference type="Proteomes" id="UP000552883"/>
    </source>
</evidence>
<protein>
    <recommendedName>
        <fullName evidence="3">DUF7847 domain-containing protein</fullName>
    </recommendedName>
</protein>
<accession>A0A840XJV0</accession>
<dbReference type="Proteomes" id="UP000552883">
    <property type="component" value="Unassembled WGS sequence"/>
</dbReference>
<feature type="compositionally biased region" description="Low complexity" evidence="1">
    <location>
        <begin position="15"/>
        <end position="40"/>
    </location>
</feature>
<reference evidence="4 5" key="1">
    <citation type="submission" date="2020-08" db="EMBL/GenBank/DDBJ databases">
        <title>Sequencing the genomes of 1000 actinobacteria strains.</title>
        <authorList>
            <person name="Klenk H.-P."/>
        </authorList>
    </citation>
    <scope>NUCLEOTIDE SEQUENCE [LARGE SCALE GENOMIC DNA]</scope>
    <source>
        <strain evidence="4 5">DSM 23889</strain>
    </source>
</reference>
<dbReference type="AlphaFoldDB" id="A0A840XJV0"/>
<feature type="compositionally biased region" description="Low complexity" evidence="1">
    <location>
        <begin position="48"/>
        <end position="59"/>
    </location>
</feature>
<feature type="transmembrane region" description="Helical" evidence="2">
    <location>
        <begin position="280"/>
        <end position="308"/>
    </location>
</feature>
<name>A0A840XJV0_9MICO</name>
<feature type="transmembrane region" description="Helical" evidence="2">
    <location>
        <begin position="96"/>
        <end position="119"/>
    </location>
</feature>
<feature type="transmembrane region" description="Helical" evidence="2">
    <location>
        <begin position="190"/>
        <end position="220"/>
    </location>
</feature>
<keyword evidence="2" id="KW-1133">Transmembrane helix</keyword>
<keyword evidence="5" id="KW-1185">Reference proteome</keyword>
<keyword evidence="2" id="KW-0812">Transmembrane</keyword>
<feature type="region of interest" description="Disordered" evidence="1">
    <location>
        <begin position="1"/>
        <end position="66"/>
    </location>
</feature>
<dbReference type="OrthoDB" id="121140at2"/>
<keyword evidence="2" id="KW-0472">Membrane</keyword>
<comment type="caution">
    <text evidence="4">The sequence shown here is derived from an EMBL/GenBank/DDBJ whole genome shotgun (WGS) entry which is preliminary data.</text>
</comment>
<dbReference type="RefSeq" id="WP_153981773.1">
    <property type="nucleotide sequence ID" value="NZ_BAAANZ010000003.1"/>
</dbReference>
<gene>
    <name evidence="4" type="ORF">BJ959_002052</name>
</gene>
<proteinExistence type="predicted"/>
<sequence length="400" mass="40826">MSDSTSWAAPGGGEPQPTTGPSGTSGAGASPTPGATPYGPADGGAPFGGAPTPAGTTGWTPPPKPGLIPLRPLDFGTVLGACFQVLRRNPRPTFGAALLLNALVVFLSTGISTVIVFSGLDRAARASSADADTILVGTIGLTIVAGLLAVAISVVAQALLQGIISIEVARATLGEKRTLRELIALGRGRWWALIGWTALLGLAVGLGVGLLIALSIGFFLPGDPLLALAGVAVVLLGVLALIVVSAFVATKLAFVPASLMIERLPLMEAARRSWRLVRGAFWRVLGILLLVSVMVNIAASIVTTPFQLGLTFAAPLVNPAGEVETDLTLFIVLNIAVIAITAVVGAIGSVLTTAASSLLYIDRRMRTEGLDLELQRFVEQRAAGGAAADPYQRATGPSAP</sequence>
<organism evidence="4 5">
    <name type="scientific">Microcella frigidaquae</name>
    <dbReference type="NCBI Taxonomy" id="424758"/>
    <lineage>
        <taxon>Bacteria</taxon>
        <taxon>Bacillati</taxon>
        <taxon>Actinomycetota</taxon>
        <taxon>Actinomycetes</taxon>
        <taxon>Micrococcales</taxon>
        <taxon>Microbacteriaceae</taxon>
        <taxon>Microcella</taxon>
    </lineage>
</organism>
<evidence type="ECO:0000256" key="1">
    <source>
        <dbReference type="SAM" id="MobiDB-lite"/>
    </source>
</evidence>
<feature type="transmembrane region" description="Helical" evidence="2">
    <location>
        <begin position="139"/>
        <end position="169"/>
    </location>
</feature>
<dbReference type="EMBL" id="JACHBS010000001">
    <property type="protein sequence ID" value="MBB5618556.1"/>
    <property type="molecule type" value="Genomic_DNA"/>
</dbReference>
<evidence type="ECO:0000259" key="3">
    <source>
        <dbReference type="Pfam" id="PF25231"/>
    </source>
</evidence>
<evidence type="ECO:0000256" key="2">
    <source>
        <dbReference type="SAM" id="Phobius"/>
    </source>
</evidence>
<evidence type="ECO:0000313" key="4">
    <source>
        <dbReference type="EMBL" id="MBB5618556.1"/>
    </source>
</evidence>